<sequence length="832" mass="96867">MIKQHTDKWYKIKASTFGATDAACILGHGYNTRDEIIYNKIHRIDSRKLSNNLPQETLLLMARGNRYEPIVNDLYSKQHCIVLQETGLKYHPNLIFQTASPDGLISNTNKFHLMEFKVKRSLSESIPYKHWIQMQMQMAVYGIDKCMYSQNVIHEFPDYTTYVNEINKFSGVNNSHGVHIWEGNKYYWRLDEYSEKLINYDSVFFKQAEPILRDAWNEVELGRKSLLQTSSKHGPDESVFSLHKKRRVSEVASRLIVSPHMLTNWFRQDTLLDWLDLYGSTDKKSLEPNPFIDMLRIKNYEFASITKTFIKNKYKKLDGFVDDIDTMAPEQFVENSNIEPDQLKISNSAVKRTRIAIQKCTPIILNACFSSNIDEKFTFEGRIDMLILNAYIDKVFKNKYSSGKPNKYSAIKFKFSTVNLKSDGKHMLNCVKQKVYKAQLWLLNKALSIEQNYLSPCVFILGRKSEFTKSGIKIKYNSAFKRLGVIDFSDDGLDYEYNKMAYDSLDWLIKVREPGINLLDPMKPGDNSYLYPNMKNSSDIPWSDYKKEIASNIKDITLMYKCGKKIRDYAMLHGITQWTQLKPETIASSGKIILNQIMKFVNSNKTNTPSKMATNAVFSTKMLPSVEFFIDFESIGNMYDDFSKFPEAANYAQIFLIGAVIVDNVKNQTYKCYYLVDRLNKDEEKKMVHSMFVDFQKLCAPYNQTYLPLIFWGNAEKYMLERVLGKDKLLDYNPILIDMCKIFRNNNIIFPGQFGYGLKQVAKTMYKSGYIQTLWKDGDDISNGISAMSEGLRHLRDGRSDISQKFFKDVIEYNYIDCKVLQEILMFFRKEH</sequence>
<proteinExistence type="predicted"/>
<dbReference type="InterPro" id="IPR011335">
    <property type="entry name" value="Restrct_endonuc-II-like"/>
</dbReference>
<dbReference type="InterPro" id="IPR011604">
    <property type="entry name" value="PDDEXK-like_dom_sf"/>
</dbReference>
<protein>
    <recommendedName>
        <fullName evidence="1">YqaJ viral recombinase domain-containing protein</fullName>
    </recommendedName>
</protein>
<dbReference type="Gene3D" id="3.90.320.10">
    <property type="match status" value="1"/>
</dbReference>
<dbReference type="EMBL" id="MN740327">
    <property type="protein sequence ID" value="QHU00491.1"/>
    <property type="molecule type" value="Genomic_DNA"/>
</dbReference>
<dbReference type="InterPro" id="IPR019080">
    <property type="entry name" value="YqaJ_viral_recombinase"/>
</dbReference>
<reference evidence="2" key="1">
    <citation type="journal article" date="2020" name="Nature">
        <title>Giant virus diversity and host interactions through global metagenomics.</title>
        <authorList>
            <person name="Schulz F."/>
            <person name="Roux S."/>
            <person name="Paez-Espino D."/>
            <person name="Jungbluth S."/>
            <person name="Walsh D.A."/>
            <person name="Denef V.J."/>
            <person name="McMahon K.D."/>
            <person name="Konstantinidis K.T."/>
            <person name="Eloe-Fadrosh E.A."/>
            <person name="Kyrpides N.C."/>
            <person name="Woyke T."/>
        </authorList>
    </citation>
    <scope>NUCLEOTIDE SEQUENCE</scope>
    <source>
        <strain evidence="2">GVMAG-M-3300025860-20</strain>
    </source>
</reference>
<organism evidence="2">
    <name type="scientific">viral metagenome</name>
    <dbReference type="NCBI Taxonomy" id="1070528"/>
    <lineage>
        <taxon>unclassified sequences</taxon>
        <taxon>metagenomes</taxon>
        <taxon>organismal metagenomes</taxon>
    </lineage>
</organism>
<evidence type="ECO:0000313" key="2">
    <source>
        <dbReference type="EMBL" id="QHU00491.1"/>
    </source>
</evidence>
<accession>A0A6C0J6T6</accession>
<evidence type="ECO:0000259" key="1">
    <source>
        <dbReference type="Pfam" id="PF09588"/>
    </source>
</evidence>
<dbReference type="SUPFAM" id="SSF52980">
    <property type="entry name" value="Restriction endonuclease-like"/>
    <property type="match status" value="1"/>
</dbReference>
<dbReference type="Pfam" id="PF09588">
    <property type="entry name" value="YqaJ"/>
    <property type="match status" value="1"/>
</dbReference>
<feature type="domain" description="YqaJ viral recombinase" evidence="1">
    <location>
        <begin position="8"/>
        <end position="142"/>
    </location>
</feature>
<name>A0A6C0J6T6_9ZZZZ</name>
<dbReference type="AlphaFoldDB" id="A0A6C0J6T6"/>